<evidence type="ECO:0000313" key="5">
    <source>
        <dbReference type="EMBL" id="MFL7902956.1"/>
    </source>
</evidence>
<protein>
    <submittedName>
        <fullName evidence="5">DUF3369 domain-containing protein</fullName>
    </submittedName>
</protein>
<keyword evidence="1" id="KW-0597">Phosphoprotein</keyword>
<dbReference type="PROSITE" id="PS50110">
    <property type="entry name" value="RESPONSE_REGULATORY"/>
    <property type="match status" value="1"/>
</dbReference>
<keyword evidence="6" id="KW-1185">Reference proteome</keyword>
<evidence type="ECO:0000256" key="1">
    <source>
        <dbReference type="PROSITE-ProRule" id="PRU00169"/>
    </source>
</evidence>
<feature type="modified residue" description="4-aspartylphosphate" evidence="1">
    <location>
        <position position="93"/>
    </location>
</feature>
<organism evidence="5 6">
    <name type="scientific">Azospirillum argentinense</name>
    <dbReference type="NCBI Taxonomy" id="2970906"/>
    <lineage>
        <taxon>Bacteria</taxon>
        <taxon>Pseudomonadati</taxon>
        <taxon>Pseudomonadota</taxon>
        <taxon>Alphaproteobacteria</taxon>
        <taxon>Rhodospirillales</taxon>
        <taxon>Azospirillaceae</taxon>
        <taxon>Azospirillum</taxon>
    </lineage>
</organism>
<dbReference type="InterPro" id="IPR003607">
    <property type="entry name" value="HD/PDEase_dom"/>
</dbReference>
<dbReference type="SUPFAM" id="SSF109604">
    <property type="entry name" value="HD-domain/PDEase-like"/>
    <property type="match status" value="1"/>
</dbReference>
<dbReference type="Proteomes" id="UP001628281">
    <property type="component" value="Unassembled WGS sequence"/>
</dbReference>
<sequence length="534" mass="57694">MSDIQGWSQDDDDDLLFADEDAPDPLSATSGPAVAPWKLLIVDDDPEVHAITRVVLNDVTFDGRRLQFLSAHSGVEARVILNDHPDIAAVLLDVVMETEDAGLRLVHHIREVLGNRRVRIILRTGQPGQAPERQVIVSYDINDYKAKSELTAQKLFTATVAALRSYQHIDAIERNRQGLETIVDAAGTLFEQRSMDRFAVGVVERVAALLPRATGAFLCAVPHGLNPEGRTGEAEVLCGTGVFAGAAGRPVSAVLPEAACADIAVALARGRSLHGDDHSVALFQTQSPGPGALFIGGHGGLPEVERRLLEIFCSRMSVGFDNVSLYEQLRLAQIATVHALGKLAEYKDEVTGEHVRRIGRWATAIARELQARDACGGDADDRFCELIGLASMLHDVGKVAIPDRILRKPGKLDPEEMVQMREHAAIGGRILRDASGPVGGRSYLSMGAEIAESHHEKFDGTGYPHGLAGDAIPLSGRIVAVADVYDALLHRRPYKEAWEMAAVVDLIRAEAGRHFDPRVVDAFVAVLERGGPEA</sequence>
<proteinExistence type="predicted"/>
<evidence type="ECO:0000256" key="2">
    <source>
        <dbReference type="SAM" id="MobiDB-lite"/>
    </source>
</evidence>
<comment type="caution">
    <text evidence="5">The sequence shown here is derived from an EMBL/GenBank/DDBJ whole genome shotgun (WGS) entry which is preliminary data.</text>
</comment>
<dbReference type="Gene3D" id="3.40.50.2300">
    <property type="match status" value="1"/>
</dbReference>
<dbReference type="EMBL" id="JBJLSN010000025">
    <property type="protein sequence ID" value="MFL7902956.1"/>
    <property type="molecule type" value="Genomic_DNA"/>
</dbReference>
<evidence type="ECO:0000259" key="3">
    <source>
        <dbReference type="PROSITE" id="PS50110"/>
    </source>
</evidence>
<evidence type="ECO:0000259" key="4">
    <source>
        <dbReference type="PROSITE" id="PS51832"/>
    </source>
</evidence>
<feature type="domain" description="HD-GYP" evidence="4">
    <location>
        <begin position="329"/>
        <end position="534"/>
    </location>
</feature>
<dbReference type="InterPro" id="IPR011006">
    <property type="entry name" value="CheY-like_superfamily"/>
</dbReference>
<dbReference type="CDD" id="cd00077">
    <property type="entry name" value="HDc"/>
    <property type="match status" value="1"/>
</dbReference>
<dbReference type="Pfam" id="PF11849">
    <property type="entry name" value="DUF3369"/>
    <property type="match status" value="1"/>
</dbReference>
<feature type="compositionally biased region" description="Acidic residues" evidence="2">
    <location>
        <begin position="9"/>
        <end position="23"/>
    </location>
</feature>
<dbReference type="PANTHER" id="PTHR45228:SF9">
    <property type="entry name" value="3'3'-CGAMP-SPECIFIC PHOSPHODIESTERASE 2"/>
    <property type="match status" value="1"/>
</dbReference>
<dbReference type="InterPro" id="IPR001789">
    <property type="entry name" value="Sig_transdc_resp-reg_receiver"/>
</dbReference>
<dbReference type="InterPro" id="IPR021800">
    <property type="entry name" value="DUF3369"/>
</dbReference>
<name>A0ABW8V9C3_9PROT</name>
<dbReference type="InterPro" id="IPR037522">
    <property type="entry name" value="HD_GYP_dom"/>
</dbReference>
<dbReference type="SUPFAM" id="SSF52172">
    <property type="entry name" value="CheY-like"/>
    <property type="match status" value="1"/>
</dbReference>
<dbReference type="Pfam" id="PF13487">
    <property type="entry name" value="HD_5"/>
    <property type="match status" value="1"/>
</dbReference>
<accession>A0ABW8V9C3</accession>
<dbReference type="Gene3D" id="1.10.3210.10">
    <property type="entry name" value="Hypothetical protein af1432"/>
    <property type="match status" value="1"/>
</dbReference>
<reference evidence="5 6" key="1">
    <citation type="submission" date="2024-11" db="EMBL/GenBank/DDBJ databases">
        <title>Draft genome sequences of two bacteria associated to sugarcane roots in Colombia.</title>
        <authorList>
            <person name="Pardo-Diaz S."/>
            <person name="Masmela-Mendoza J."/>
            <person name="Delgadillo-Duran P."/>
            <person name="Bautista E.J."/>
            <person name="Rojas-Tapias D.F."/>
        </authorList>
    </citation>
    <scope>NUCLEOTIDE SEQUENCE [LARGE SCALE GENOMIC DNA]</scope>
    <source>
        <strain evidence="5 6">Ap18</strain>
    </source>
</reference>
<dbReference type="RefSeq" id="WP_407824676.1">
    <property type="nucleotide sequence ID" value="NZ_JBJLSN010000025.1"/>
</dbReference>
<dbReference type="InterPro" id="IPR052020">
    <property type="entry name" value="Cyclic_di-GMP/3'3'-cGAMP_PDE"/>
</dbReference>
<dbReference type="PANTHER" id="PTHR45228">
    <property type="entry name" value="CYCLIC DI-GMP PHOSPHODIESTERASE TM_0186-RELATED"/>
    <property type="match status" value="1"/>
</dbReference>
<gene>
    <name evidence="5" type="ORF">ACJ41P_17615</name>
</gene>
<dbReference type="SMART" id="SM00471">
    <property type="entry name" value="HDc"/>
    <property type="match status" value="1"/>
</dbReference>
<feature type="domain" description="Response regulatory" evidence="3">
    <location>
        <begin position="38"/>
        <end position="162"/>
    </location>
</feature>
<evidence type="ECO:0000313" key="6">
    <source>
        <dbReference type="Proteomes" id="UP001628281"/>
    </source>
</evidence>
<feature type="region of interest" description="Disordered" evidence="2">
    <location>
        <begin position="1"/>
        <end position="30"/>
    </location>
</feature>
<dbReference type="PROSITE" id="PS51832">
    <property type="entry name" value="HD_GYP"/>
    <property type="match status" value="1"/>
</dbReference>